<accession>A0A061JHM7</accession>
<reference evidence="1 2" key="1">
    <citation type="journal article" date="2013" name="Genome Announc.">
        <title>Draft Genome Sequence of Holospora undulata Strain HU1, a Micronucleus-Specific Symbiont of the Ciliate Paramecium caudatum.</title>
        <authorList>
            <person name="Dohra H."/>
            <person name="Suzuki H."/>
            <person name="Suzuki T."/>
            <person name="Tanaka K."/>
            <person name="Fujishima M."/>
        </authorList>
    </citation>
    <scope>NUCLEOTIDE SEQUENCE [LARGE SCALE GENOMIC DNA]</scope>
    <source>
        <strain evidence="1 2">HU1</strain>
    </source>
</reference>
<dbReference type="EMBL" id="ARPM03000141">
    <property type="protein sequence ID" value="ETZ04863.1"/>
    <property type="molecule type" value="Genomic_DNA"/>
</dbReference>
<evidence type="ECO:0000313" key="2">
    <source>
        <dbReference type="Proteomes" id="UP000026922"/>
    </source>
</evidence>
<dbReference type="AlphaFoldDB" id="A0A061JHM7"/>
<name>A0A061JHM7_9PROT</name>
<protein>
    <submittedName>
        <fullName evidence="1">Uncharacterized protein</fullName>
    </submittedName>
</protein>
<organism evidence="1 2">
    <name type="scientific">Holospora undulata HU1</name>
    <dbReference type="NCBI Taxonomy" id="1321371"/>
    <lineage>
        <taxon>Bacteria</taxon>
        <taxon>Pseudomonadati</taxon>
        <taxon>Pseudomonadota</taxon>
        <taxon>Alphaproteobacteria</taxon>
        <taxon>Holosporales</taxon>
        <taxon>Holosporaceae</taxon>
        <taxon>Holospora</taxon>
    </lineage>
</organism>
<dbReference type="Proteomes" id="UP000026922">
    <property type="component" value="Unassembled WGS sequence"/>
</dbReference>
<sequence length="88" mass="10371">MKNLWQILKKMRADKNRSSSLTKVYEYNDEPYVQITDFQDTACIERALGLTPKETYEILKKVSKNIQEFISESGCYKAYEEGKNTRYS</sequence>
<keyword evidence="2" id="KW-1185">Reference proteome</keyword>
<evidence type="ECO:0000313" key="1">
    <source>
        <dbReference type="EMBL" id="ETZ04863.1"/>
    </source>
</evidence>
<proteinExistence type="predicted"/>
<comment type="caution">
    <text evidence="1">The sequence shown here is derived from an EMBL/GenBank/DDBJ whole genome shotgun (WGS) entry which is preliminary data.</text>
</comment>
<gene>
    <name evidence="1" type="ORF">K737_300717</name>
</gene>